<dbReference type="InterPro" id="IPR036291">
    <property type="entry name" value="NAD(P)-bd_dom_sf"/>
</dbReference>
<gene>
    <name evidence="2" type="ORF">GCM10017764_04000</name>
</gene>
<dbReference type="RefSeq" id="WP_189624919.1">
    <property type="nucleotide sequence ID" value="NZ_BNAF01000001.1"/>
</dbReference>
<name>A0ABQ3HUE7_9SPHI</name>
<dbReference type="Gene3D" id="3.90.25.10">
    <property type="entry name" value="UDP-galactose 4-epimerase, domain 1"/>
    <property type="match status" value="1"/>
</dbReference>
<dbReference type="PANTHER" id="PTHR47129">
    <property type="entry name" value="QUINONE OXIDOREDUCTASE 2"/>
    <property type="match status" value="1"/>
</dbReference>
<dbReference type="InterPro" id="IPR052718">
    <property type="entry name" value="NmrA-type_oxidoreductase"/>
</dbReference>
<evidence type="ECO:0000313" key="3">
    <source>
        <dbReference type="Proteomes" id="UP000620550"/>
    </source>
</evidence>
<sequence length="283" mass="30417">MKIGITGATGQLGRLVVDKLKERIESTDIVALVRNVEKAADLGIEARPFDYSRPQELSLALNGIEKLLLISGNEIGQRESQHANVIAAAKESGIKHIFYTSLLHADRSKLSLAPEHLATEEALKKSGISYTILRNGWYTENYTGSISGSLAAGAFIGSAGDGRISSASRLDFAEAAAIVLTSENQEGRTYELAGDHAYTLSDLAAELTAQSGKEIPYKNFSENDYAEVLKTFGVPNAFAHTIASWDACAEKGDLFDQGKELSRLLGRPTTPLAETVKETLASI</sequence>
<dbReference type="Proteomes" id="UP000620550">
    <property type="component" value="Unassembled WGS sequence"/>
</dbReference>
<dbReference type="CDD" id="cd05269">
    <property type="entry name" value="TMR_SDR_a"/>
    <property type="match status" value="1"/>
</dbReference>
<dbReference type="InterPro" id="IPR016040">
    <property type="entry name" value="NAD(P)-bd_dom"/>
</dbReference>
<keyword evidence="3" id="KW-1185">Reference proteome</keyword>
<dbReference type="PANTHER" id="PTHR47129:SF1">
    <property type="entry name" value="NMRA-LIKE DOMAIN-CONTAINING PROTEIN"/>
    <property type="match status" value="1"/>
</dbReference>
<protein>
    <submittedName>
        <fullName evidence="2">NAD(P)-dependent oxidoreductase</fullName>
    </submittedName>
</protein>
<comment type="caution">
    <text evidence="2">The sequence shown here is derived from an EMBL/GenBank/DDBJ whole genome shotgun (WGS) entry which is preliminary data.</text>
</comment>
<evidence type="ECO:0000259" key="1">
    <source>
        <dbReference type="Pfam" id="PF13460"/>
    </source>
</evidence>
<evidence type="ECO:0000313" key="2">
    <source>
        <dbReference type="EMBL" id="GHE23432.1"/>
    </source>
</evidence>
<feature type="domain" description="NAD(P)-binding" evidence="1">
    <location>
        <begin position="7"/>
        <end position="179"/>
    </location>
</feature>
<reference evidence="3" key="1">
    <citation type="journal article" date="2019" name="Int. J. Syst. Evol. Microbiol.">
        <title>The Global Catalogue of Microorganisms (GCM) 10K type strain sequencing project: providing services to taxonomists for standard genome sequencing and annotation.</title>
        <authorList>
            <consortium name="The Broad Institute Genomics Platform"/>
            <consortium name="The Broad Institute Genome Sequencing Center for Infectious Disease"/>
            <person name="Wu L."/>
            <person name="Ma J."/>
        </authorList>
    </citation>
    <scope>NUCLEOTIDE SEQUENCE [LARGE SCALE GENOMIC DNA]</scope>
    <source>
        <strain evidence="3">CGMCC 1.12966</strain>
    </source>
</reference>
<dbReference type="Pfam" id="PF13460">
    <property type="entry name" value="NAD_binding_10"/>
    <property type="match status" value="1"/>
</dbReference>
<dbReference type="Gene3D" id="3.40.50.720">
    <property type="entry name" value="NAD(P)-binding Rossmann-like Domain"/>
    <property type="match status" value="1"/>
</dbReference>
<proteinExistence type="predicted"/>
<accession>A0ABQ3HUE7</accession>
<dbReference type="EMBL" id="BNAF01000001">
    <property type="protein sequence ID" value="GHE23432.1"/>
    <property type="molecule type" value="Genomic_DNA"/>
</dbReference>
<organism evidence="2 3">
    <name type="scientific">Sphingobacterium griseoflavum</name>
    <dbReference type="NCBI Taxonomy" id="1474952"/>
    <lineage>
        <taxon>Bacteria</taxon>
        <taxon>Pseudomonadati</taxon>
        <taxon>Bacteroidota</taxon>
        <taxon>Sphingobacteriia</taxon>
        <taxon>Sphingobacteriales</taxon>
        <taxon>Sphingobacteriaceae</taxon>
        <taxon>Sphingobacterium</taxon>
    </lineage>
</organism>
<dbReference type="SUPFAM" id="SSF51735">
    <property type="entry name" value="NAD(P)-binding Rossmann-fold domains"/>
    <property type="match status" value="1"/>
</dbReference>